<reference evidence="1 2" key="1">
    <citation type="submission" date="2015-02" db="EMBL/GenBank/DDBJ databases">
        <title>Nostoc linckia genome annotation.</title>
        <authorList>
            <person name="Zhou Z."/>
        </authorList>
    </citation>
    <scope>NUCLEOTIDE SEQUENCE [LARGE SCALE GENOMIC DNA]</scope>
    <source>
        <strain evidence="2">z8</strain>
    </source>
</reference>
<gene>
    <name evidence="1" type="ORF">VF08_21115</name>
</gene>
<sequence>MTNTKPIAKSKDPTQERLKKLESTVNALHHHLLCTLELTYILAAELAASKGCKQSDDATCTRILAEYNTLKGLNPIDQSFHKLK</sequence>
<organism evidence="1 2">
    <name type="scientific">Nostoc linckia z8</name>
    <dbReference type="NCBI Taxonomy" id="1628746"/>
    <lineage>
        <taxon>Bacteria</taxon>
        <taxon>Bacillati</taxon>
        <taxon>Cyanobacteriota</taxon>
        <taxon>Cyanophyceae</taxon>
        <taxon>Nostocales</taxon>
        <taxon>Nostocaceae</taxon>
        <taxon>Nostoc</taxon>
    </lineage>
</organism>
<dbReference type="EMBL" id="LAHD01000065">
    <property type="protein sequence ID" value="PHK01762.1"/>
    <property type="molecule type" value="Genomic_DNA"/>
</dbReference>
<proteinExistence type="predicted"/>
<dbReference type="RefSeq" id="WP_099070422.1">
    <property type="nucleotide sequence ID" value="NZ_LAHD01000065.1"/>
</dbReference>
<dbReference type="Proteomes" id="UP000222310">
    <property type="component" value="Unassembled WGS sequence"/>
</dbReference>
<dbReference type="GeneID" id="57094643"/>
<evidence type="ECO:0000313" key="1">
    <source>
        <dbReference type="EMBL" id="PHK01762.1"/>
    </source>
</evidence>
<dbReference type="AlphaFoldDB" id="A0A9Q5Z9Z8"/>
<accession>A0A9Q5Z9Z8</accession>
<name>A0A9Q5Z9Z8_NOSLI</name>
<protein>
    <submittedName>
        <fullName evidence="1">Uncharacterized protein</fullName>
    </submittedName>
</protein>
<evidence type="ECO:0000313" key="2">
    <source>
        <dbReference type="Proteomes" id="UP000222310"/>
    </source>
</evidence>
<comment type="caution">
    <text evidence="1">The sequence shown here is derived from an EMBL/GenBank/DDBJ whole genome shotgun (WGS) entry which is preliminary data.</text>
</comment>